<reference evidence="3" key="1">
    <citation type="submission" date="2015-07" db="EMBL/GenBank/DDBJ databases">
        <title>Nocardia seriolae U-1 whole genome shotgun sequence.</title>
        <authorList>
            <person name="Imajoh M."/>
            <person name="Fukumoto Y."/>
            <person name="Sukeda M."/>
            <person name="Yamane J."/>
            <person name="Yamasaki K."/>
            <person name="Shimizu M."/>
            <person name="Ohnishi K."/>
            <person name="Oshima S."/>
        </authorList>
    </citation>
    <scope>NUCLEOTIDE SEQUENCE [LARGE SCALE GENOMIC DNA]</scope>
    <source>
        <strain evidence="3">U-1</strain>
    </source>
</reference>
<feature type="region of interest" description="Disordered" evidence="1">
    <location>
        <begin position="37"/>
        <end position="75"/>
    </location>
</feature>
<proteinExistence type="predicted"/>
<dbReference type="Proteomes" id="UP000037179">
    <property type="component" value="Unassembled WGS sequence"/>
</dbReference>
<dbReference type="AlphaFoldDB" id="A0ABC9YKL9"/>
<evidence type="ECO:0000313" key="3">
    <source>
        <dbReference type="Proteomes" id="UP000037179"/>
    </source>
</evidence>
<organism evidence="2 3">
    <name type="scientific">Nocardia seriolae</name>
    <dbReference type="NCBI Taxonomy" id="37332"/>
    <lineage>
        <taxon>Bacteria</taxon>
        <taxon>Bacillati</taxon>
        <taxon>Actinomycetota</taxon>
        <taxon>Actinomycetes</taxon>
        <taxon>Mycobacteriales</taxon>
        <taxon>Nocardiaceae</taxon>
        <taxon>Nocardia</taxon>
    </lineage>
</organism>
<name>A0ABC9YKL9_9NOCA</name>
<evidence type="ECO:0000313" key="2">
    <source>
        <dbReference type="EMBL" id="GAP26122.1"/>
    </source>
</evidence>
<keyword evidence="3" id="KW-1185">Reference proteome</keyword>
<accession>A0ABC9YKL9</accession>
<evidence type="ECO:0000256" key="1">
    <source>
        <dbReference type="SAM" id="MobiDB-lite"/>
    </source>
</evidence>
<dbReference type="EMBL" id="BBYQ01000003">
    <property type="protein sequence ID" value="GAP26122.1"/>
    <property type="molecule type" value="Genomic_DNA"/>
</dbReference>
<reference evidence="2 3" key="2">
    <citation type="journal article" date="2016" name="Genome Announc.">
        <title>Draft Genome Sequence of Erythromycin- and Oxytetracycline-Sensitive Nocardia seriolae Strain U-1 (NBRC 110359).</title>
        <authorList>
            <person name="Imajoh M."/>
            <person name="Sukeda M."/>
            <person name="Shimizu M."/>
            <person name="Yamane J."/>
            <person name="Ohnishi K."/>
            <person name="Oshima S."/>
        </authorList>
    </citation>
    <scope>NUCLEOTIDE SEQUENCE [LARGE SCALE GENOMIC DNA]</scope>
    <source>
        <strain evidence="2 3">U-1</strain>
    </source>
</reference>
<sequence length="75" mass="7870">MREFQHAEVLATVEADAAAHHAFAQFTQVVADHDGAGLGAEQAGGPIHTVGGASGESREDEHGLALGRHRSPFRQ</sequence>
<protein>
    <submittedName>
        <fullName evidence="2">Uncharacterized protein</fullName>
    </submittedName>
</protein>
<gene>
    <name evidence="2" type="ORF">NSK11_contig00003-0030</name>
</gene>
<comment type="caution">
    <text evidence="2">The sequence shown here is derived from an EMBL/GenBank/DDBJ whole genome shotgun (WGS) entry which is preliminary data.</text>
</comment>